<reference evidence="1" key="1">
    <citation type="submission" date="2021-07" db="EMBL/GenBank/DDBJ databases">
        <title>New genus and species of the family Alcaligenaceae.</title>
        <authorList>
            <person name="Hahn M.W."/>
        </authorList>
    </citation>
    <scope>NUCLEOTIDE SEQUENCE</scope>
    <source>
        <strain evidence="1">LF4-65</strain>
    </source>
</reference>
<dbReference type="AlphaFoldDB" id="A0A953NBH9"/>
<evidence type="ECO:0000313" key="2">
    <source>
        <dbReference type="Proteomes" id="UP000739565"/>
    </source>
</evidence>
<proteinExistence type="predicted"/>
<protein>
    <submittedName>
        <fullName evidence="1">Uncharacterized protein</fullName>
    </submittedName>
</protein>
<dbReference type="EMBL" id="JAHXRI010000010">
    <property type="protein sequence ID" value="MBZ1351308.1"/>
    <property type="molecule type" value="Genomic_DNA"/>
</dbReference>
<comment type="caution">
    <text evidence="1">The sequence shown here is derived from an EMBL/GenBank/DDBJ whole genome shotgun (WGS) entry which is preliminary data.</text>
</comment>
<keyword evidence="2" id="KW-1185">Reference proteome</keyword>
<evidence type="ECO:0000313" key="1">
    <source>
        <dbReference type="EMBL" id="MBZ1351308.1"/>
    </source>
</evidence>
<name>A0A953NBH9_9BURK</name>
<sequence length="241" mass="27348">MSDALFTYWVGMDIPADTSAADVAAFNDFYNNVHRKEVLAANPGFLRGRRYELAQDDTRGPRGPRFLVCYDIESKEAAMLYVSRDDGPASGRPVYSDGPAAWQQRKEKWRLMWQHILNNPTSLQVSASPYMYLVGMTEANGAGPAEVDAFNKFYNNIHVPEVLIGYGFESGARYERLREFMHPEPGSPHYLAMYGIKDEATAKAFMHSRLTADPSGNNFSDGPPVWMNRDTKWRLTYRLVE</sequence>
<dbReference type="Proteomes" id="UP000739565">
    <property type="component" value="Unassembled WGS sequence"/>
</dbReference>
<organism evidence="1 2">
    <name type="scientific">Zwartia hollandica</name>
    <dbReference type="NCBI Taxonomy" id="324606"/>
    <lineage>
        <taxon>Bacteria</taxon>
        <taxon>Pseudomonadati</taxon>
        <taxon>Pseudomonadota</taxon>
        <taxon>Betaproteobacteria</taxon>
        <taxon>Burkholderiales</taxon>
        <taxon>Alcaligenaceae</taxon>
        <taxon>Zwartia</taxon>
    </lineage>
</organism>
<accession>A0A953NBH9</accession>
<gene>
    <name evidence="1" type="ORF">KZZ10_11685</name>
</gene>
<dbReference type="RefSeq" id="WP_259661715.1">
    <property type="nucleotide sequence ID" value="NZ_JAHXRI010000010.1"/>
</dbReference>